<dbReference type="EMBL" id="HACG01026522">
    <property type="protein sequence ID" value="CEK73387.1"/>
    <property type="molecule type" value="Transcribed_RNA"/>
</dbReference>
<reference evidence="1" key="1">
    <citation type="submission" date="2014-12" db="EMBL/GenBank/DDBJ databases">
        <title>Insight into the proteome of Arion vulgaris.</title>
        <authorList>
            <person name="Aradska J."/>
            <person name="Bulat T."/>
            <person name="Smidak R."/>
            <person name="Sarate P."/>
            <person name="Gangsoo J."/>
            <person name="Sialana F."/>
            <person name="Bilban M."/>
            <person name="Lubec G."/>
        </authorList>
    </citation>
    <scope>NUCLEOTIDE SEQUENCE</scope>
    <source>
        <tissue evidence="1">Skin</tissue>
    </source>
</reference>
<sequence length="245" mass="28242">MMHKLQMAPYMNPCKEILTPLSVDPDLADFDTSKYVFTDISYGLSDRERSVVVRETDGTLKVAPWSVRERMNHIYNPRSGREYLTPKMFEEQHLEKIISEQRYLYILDRACCQFEPDDVDYIRVTHRVYSAVNTAQAFHILRSTRHFGPLAFYLAWNQSIDYLLLDIMNRDLISDAKDLISLYCIIHPESRCSVAVSGLVDADVVSVVKAFIETDSKLKAQLELAVQAMEDARKSKEKNEMTSNS</sequence>
<dbReference type="InterPro" id="IPR019374">
    <property type="entry name" value="Ribosomal_mS22"/>
</dbReference>
<name>A0A0B6ZYH0_9EUPU</name>
<dbReference type="GO" id="GO:0005763">
    <property type="term" value="C:mitochondrial small ribosomal subunit"/>
    <property type="evidence" value="ECO:0007669"/>
    <property type="project" value="TreeGrafter"/>
</dbReference>
<evidence type="ECO:0000313" key="1">
    <source>
        <dbReference type="EMBL" id="CEK73387.1"/>
    </source>
</evidence>
<gene>
    <name evidence="1" type="primary">ORF86558</name>
</gene>
<protein>
    <recommendedName>
        <fullName evidence="2">28S ribosomal protein S22, mitochondrial</fullName>
    </recommendedName>
</protein>
<organism evidence="1">
    <name type="scientific">Arion vulgaris</name>
    <dbReference type="NCBI Taxonomy" id="1028688"/>
    <lineage>
        <taxon>Eukaryota</taxon>
        <taxon>Metazoa</taxon>
        <taxon>Spiralia</taxon>
        <taxon>Lophotrochozoa</taxon>
        <taxon>Mollusca</taxon>
        <taxon>Gastropoda</taxon>
        <taxon>Heterobranchia</taxon>
        <taxon>Euthyneura</taxon>
        <taxon>Panpulmonata</taxon>
        <taxon>Eupulmonata</taxon>
        <taxon>Stylommatophora</taxon>
        <taxon>Helicina</taxon>
        <taxon>Arionoidea</taxon>
        <taxon>Arionidae</taxon>
        <taxon>Arion</taxon>
    </lineage>
</organism>
<dbReference type="PANTHER" id="PTHR13071">
    <property type="entry name" value="MITOCHONDRIAL 28S RIBOSOMAL PROTEIN S22"/>
    <property type="match status" value="1"/>
</dbReference>
<dbReference type="GO" id="GO:0003735">
    <property type="term" value="F:structural constituent of ribosome"/>
    <property type="evidence" value="ECO:0007669"/>
    <property type="project" value="TreeGrafter"/>
</dbReference>
<proteinExistence type="predicted"/>
<dbReference type="PANTHER" id="PTHR13071:SF4">
    <property type="entry name" value="SMALL RIBOSOMAL SUBUNIT PROTEIN MS22"/>
    <property type="match status" value="1"/>
</dbReference>
<evidence type="ECO:0008006" key="2">
    <source>
        <dbReference type="Google" id="ProtNLM"/>
    </source>
</evidence>
<dbReference type="AlphaFoldDB" id="A0A0B6ZYH0"/>
<dbReference type="Pfam" id="PF10245">
    <property type="entry name" value="MRP-S22"/>
    <property type="match status" value="1"/>
</dbReference>
<accession>A0A0B6ZYH0</accession>